<dbReference type="AlphaFoldDB" id="A0A936F2S1"/>
<evidence type="ECO:0000313" key="2">
    <source>
        <dbReference type="EMBL" id="MBK8573074.1"/>
    </source>
</evidence>
<evidence type="ECO:0000313" key="3">
    <source>
        <dbReference type="Proteomes" id="UP000709959"/>
    </source>
</evidence>
<dbReference type="Proteomes" id="UP000709959">
    <property type="component" value="Unassembled WGS sequence"/>
</dbReference>
<protein>
    <recommendedName>
        <fullName evidence="1">Glycosyl hydrolase family 13 catalytic domain-containing protein</fullName>
    </recommendedName>
</protein>
<dbReference type="SUPFAM" id="SSF51445">
    <property type="entry name" value="(Trans)glycosidases"/>
    <property type="match status" value="1"/>
</dbReference>
<feature type="domain" description="Glycosyl hydrolase family 13 catalytic" evidence="1">
    <location>
        <begin position="39"/>
        <end position="408"/>
    </location>
</feature>
<dbReference type="PANTHER" id="PTHR43002">
    <property type="entry name" value="GLYCOGEN DEBRANCHING ENZYME"/>
    <property type="match status" value="1"/>
</dbReference>
<comment type="caution">
    <text evidence="2">The sequence shown here is derived from an EMBL/GenBank/DDBJ whole genome shotgun (WGS) entry which is preliminary data.</text>
</comment>
<dbReference type="EMBL" id="JADKCH010000011">
    <property type="protein sequence ID" value="MBK8573074.1"/>
    <property type="molecule type" value="Genomic_DNA"/>
</dbReference>
<dbReference type="InterPro" id="IPR013780">
    <property type="entry name" value="Glyco_hydro_b"/>
</dbReference>
<dbReference type="CDD" id="cd11341">
    <property type="entry name" value="AmyAc_Pullulanase_LD-like"/>
    <property type="match status" value="1"/>
</dbReference>
<dbReference type="Gene3D" id="3.20.20.80">
    <property type="entry name" value="Glycosidases"/>
    <property type="match status" value="1"/>
</dbReference>
<dbReference type="InterPro" id="IPR017853">
    <property type="entry name" value="GH"/>
</dbReference>
<accession>A0A936F2S1</accession>
<dbReference type="Pfam" id="PF00128">
    <property type="entry name" value="Alpha-amylase"/>
    <property type="match status" value="1"/>
</dbReference>
<dbReference type="Gene3D" id="2.60.40.1180">
    <property type="entry name" value="Golgi alpha-mannosidase II"/>
    <property type="match status" value="1"/>
</dbReference>
<organism evidence="2 3">
    <name type="scientific">Candidatus Geothrix odensensis</name>
    <dbReference type="NCBI Taxonomy" id="2954440"/>
    <lineage>
        <taxon>Bacteria</taxon>
        <taxon>Pseudomonadati</taxon>
        <taxon>Acidobacteriota</taxon>
        <taxon>Holophagae</taxon>
        <taxon>Holophagales</taxon>
        <taxon>Holophagaceae</taxon>
        <taxon>Geothrix</taxon>
    </lineage>
</organism>
<gene>
    <name evidence="2" type="ORF">IPN91_10585</name>
</gene>
<dbReference type="InterPro" id="IPR006047">
    <property type="entry name" value="GH13_cat_dom"/>
</dbReference>
<dbReference type="GO" id="GO:0005975">
    <property type="term" value="P:carbohydrate metabolic process"/>
    <property type="evidence" value="ECO:0007669"/>
    <property type="project" value="InterPro"/>
</dbReference>
<name>A0A936F2S1_9BACT</name>
<dbReference type="InterPro" id="IPR040806">
    <property type="entry name" value="SpuA_C"/>
</dbReference>
<proteinExistence type="predicted"/>
<evidence type="ECO:0000259" key="1">
    <source>
        <dbReference type="SMART" id="SM00642"/>
    </source>
</evidence>
<dbReference type="Pfam" id="PF18033">
    <property type="entry name" value="SpuA_C"/>
    <property type="match status" value="1"/>
</dbReference>
<dbReference type="SMART" id="SM00642">
    <property type="entry name" value="Aamy"/>
    <property type="match status" value="1"/>
</dbReference>
<sequence length="570" mass="60579">MKGPDGTTAAPYAYASNRDAIVYEAGIRDLTVDPSLGTFAAGTTWGTYKGLVAMLPHIQKLGVTHVQLLCPLANYTYDQTRIGTREMNPAQYSGANYNWGYDPQNYFTPSGMYSATPSNPAARINELKTLINEIHKQGMGVVLDVVYNHTANNNVLGDSSIQGYFYRSTSRNGAGSQDVRSDAKMVRKLILDSVVHWVGEYKVDGFRFDLMGVMDTQTVKAAYQAAKALNPNVLFLGEGWNGFYSGVSTDYNGDATTGADQVNSAQFNGLNVAMFSDSYRDIFKKGGLSEGSAFLSGTAQNPANLFSNVAGLPTNGFAPGSTNNVASYLTCHDNLCLYDALAYGTNSPKNDVAAEAALLRRARIGYAALLTSQGLAFIHAGDEMFRTKEATAAGNTTVASTNGRIFVHNSYNASDAINQVKWSTVYAGDPITGGFTNYDATQNGYKLYAYVQGLLAIRKSSNAFRLPDAVRAANLTRIDPAGMGTSTLAFGYRCVASTVDASAFYVFHNAGTTAQSFNTGVDLSTAVLLADGTQAGLTPIPLGSSAVTIITTGGASTVTLPALTSAIIRK</sequence>
<reference evidence="2 3" key="1">
    <citation type="submission" date="2020-10" db="EMBL/GenBank/DDBJ databases">
        <title>Connecting structure to function with the recovery of over 1000 high-quality activated sludge metagenome-assembled genomes encoding full-length rRNA genes using long-read sequencing.</title>
        <authorList>
            <person name="Singleton C.M."/>
            <person name="Petriglieri F."/>
            <person name="Kristensen J.M."/>
            <person name="Kirkegaard R.H."/>
            <person name="Michaelsen T.Y."/>
            <person name="Andersen M.H."/>
            <person name="Karst S.M."/>
            <person name="Dueholm M.S."/>
            <person name="Nielsen P.H."/>
            <person name="Albertsen M."/>
        </authorList>
    </citation>
    <scope>NUCLEOTIDE SEQUENCE [LARGE SCALE GENOMIC DNA]</scope>
    <source>
        <strain evidence="2">OdNE_18-Q3-R46-58_MAXAC.008</strain>
    </source>
</reference>